<name>A0A3N9X1R9_9ACTN</name>
<evidence type="ECO:0008006" key="4">
    <source>
        <dbReference type="Google" id="ProtNLM"/>
    </source>
</evidence>
<feature type="transmembrane region" description="Helical" evidence="1">
    <location>
        <begin position="24"/>
        <end position="44"/>
    </location>
</feature>
<dbReference type="EMBL" id="QGSY01000230">
    <property type="protein sequence ID" value="RQX06900.1"/>
    <property type="molecule type" value="Genomic_DNA"/>
</dbReference>
<accession>A0A3N9X1R9</accession>
<evidence type="ECO:0000256" key="1">
    <source>
        <dbReference type="SAM" id="Phobius"/>
    </source>
</evidence>
<dbReference type="Proteomes" id="UP000266889">
    <property type="component" value="Unassembled WGS sequence"/>
</dbReference>
<keyword evidence="1" id="KW-0472">Membrane</keyword>
<evidence type="ECO:0000313" key="2">
    <source>
        <dbReference type="EMBL" id="RQX06900.1"/>
    </source>
</evidence>
<sequence length="61" mass="6736">MFVAALALTSQTLAQRLDWVVAFEAAVLLMAIWWVWAANASARVRRGRQGAMRSCRIAVSS</sequence>
<organism evidence="2 3">
    <name type="scientific">Micromonospora arida</name>
    <dbReference type="NCBI Taxonomy" id="2203715"/>
    <lineage>
        <taxon>Bacteria</taxon>
        <taxon>Bacillati</taxon>
        <taxon>Actinomycetota</taxon>
        <taxon>Actinomycetes</taxon>
        <taxon>Micromonosporales</taxon>
        <taxon>Micromonosporaceae</taxon>
        <taxon>Micromonospora</taxon>
    </lineage>
</organism>
<evidence type="ECO:0000313" key="3">
    <source>
        <dbReference type="Proteomes" id="UP000266889"/>
    </source>
</evidence>
<proteinExistence type="predicted"/>
<keyword evidence="1" id="KW-0812">Transmembrane</keyword>
<reference evidence="2 3" key="1">
    <citation type="submission" date="2018-05" db="EMBL/GenBank/DDBJ databases">
        <title>Micromonospora from Atacama Desert.</title>
        <authorList>
            <person name="Carro L."/>
            <person name="Goodfellow M."/>
            <person name="Klenk H.-P."/>
        </authorList>
    </citation>
    <scope>NUCLEOTIDE SEQUENCE [LARGE SCALE GENOMIC DNA]</scope>
    <source>
        <strain evidence="2 3">LB32</strain>
    </source>
</reference>
<dbReference type="AlphaFoldDB" id="A0A3N9X1R9"/>
<keyword evidence="3" id="KW-1185">Reference proteome</keyword>
<keyword evidence="1" id="KW-1133">Transmembrane helix</keyword>
<comment type="caution">
    <text evidence="2">The sequence shown here is derived from an EMBL/GenBank/DDBJ whole genome shotgun (WGS) entry which is preliminary data.</text>
</comment>
<gene>
    <name evidence="2" type="ORF">DLJ58_23365</name>
</gene>
<protein>
    <recommendedName>
        <fullName evidence="4">Low temperature requirement protein A</fullName>
    </recommendedName>
</protein>